<proteinExistence type="predicted"/>
<dbReference type="AlphaFoldDB" id="A0A3N5CII7"/>
<gene>
    <name evidence="2" type="ORF">EDD62_0079</name>
</gene>
<accession>A0A3N5CII7</accession>
<keyword evidence="1" id="KW-0472">Membrane</keyword>
<name>A0A3N5CII7_9BACL</name>
<reference evidence="2 3" key="1">
    <citation type="submission" date="2018-11" db="EMBL/GenBank/DDBJ databases">
        <title>Genomic Encyclopedia of Type Strains, Phase IV (KMG-IV): sequencing the most valuable type-strain genomes for metagenomic binning, comparative biology and taxonomic classification.</title>
        <authorList>
            <person name="Goeker M."/>
        </authorList>
    </citation>
    <scope>NUCLEOTIDE SEQUENCE [LARGE SCALE GENOMIC DNA]</scope>
    <source>
        <strain evidence="2 3">DSM 29158</strain>
    </source>
</reference>
<keyword evidence="3" id="KW-1185">Reference proteome</keyword>
<comment type="caution">
    <text evidence="2">The sequence shown here is derived from an EMBL/GenBank/DDBJ whole genome shotgun (WGS) entry which is preliminary data.</text>
</comment>
<evidence type="ECO:0000313" key="2">
    <source>
        <dbReference type="EMBL" id="RPF57461.1"/>
    </source>
</evidence>
<keyword evidence="1" id="KW-1133">Transmembrane helix</keyword>
<dbReference type="EMBL" id="RKRK01000002">
    <property type="protein sequence ID" value="RPF57461.1"/>
    <property type="molecule type" value="Genomic_DNA"/>
</dbReference>
<dbReference type="Proteomes" id="UP000277108">
    <property type="component" value="Unassembled WGS sequence"/>
</dbReference>
<feature type="transmembrane region" description="Helical" evidence="1">
    <location>
        <begin position="49"/>
        <end position="69"/>
    </location>
</feature>
<sequence length="79" mass="9424">MIYIMKTSKDNPTIPFKRWSIIDTINLTVLLLVALFLKDDIVQEPIMMWVLIIAFLLWIGSVIFRNYYISKLNEKFKDK</sequence>
<organism evidence="2 3">
    <name type="scientific">Abyssicoccus albus</name>
    <dbReference type="NCBI Taxonomy" id="1817405"/>
    <lineage>
        <taxon>Bacteria</taxon>
        <taxon>Bacillati</taxon>
        <taxon>Bacillota</taxon>
        <taxon>Bacilli</taxon>
        <taxon>Bacillales</taxon>
        <taxon>Abyssicoccaceae</taxon>
    </lineage>
</organism>
<evidence type="ECO:0000313" key="3">
    <source>
        <dbReference type="Proteomes" id="UP000277108"/>
    </source>
</evidence>
<feature type="transmembrane region" description="Helical" evidence="1">
    <location>
        <begin position="21"/>
        <end position="37"/>
    </location>
</feature>
<keyword evidence="1" id="KW-0812">Transmembrane</keyword>
<protein>
    <submittedName>
        <fullName evidence="2">Uncharacterized protein</fullName>
    </submittedName>
</protein>
<evidence type="ECO:0000256" key="1">
    <source>
        <dbReference type="SAM" id="Phobius"/>
    </source>
</evidence>